<keyword evidence="1" id="KW-1133">Transmembrane helix</keyword>
<evidence type="ECO:0000313" key="2">
    <source>
        <dbReference type="EMBL" id="HJD40357.1"/>
    </source>
</evidence>
<sequence length="284" mass="31315">MLNCIKMDLYRMFRMKSFYMIWIILAAATIFTTSMSVIDYNMLKEEAQSSTQTVQQESASQEEPVNLGMDVTIPTQPGEQVTLYDLSYASLHGKLIALFMVIFAVLFSSSDVSSGYVKNIGGQMKNRGNLVLSKAVTLFVYTILTMAFYLVIQAIAQAACFHELQIGAVRDFAAYTGTQTLLHYALLLICMAVTVIIRNNVFSMTFGILFCMNVMVILYSAVDKVAAKLGIQDFVLLRYTVTGRMALLDMAPSAKACGEALAVAIVLGAAVTILSSQIFRKRDI</sequence>
<protein>
    <submittedName>
        <fullName evidence="2">ABC transporter permease</fullName>
    </submittedName>
</protein>
<keyword evidence="1" id="KW-0472">Membrane</keyword>
<comment type="caution">
    <text evidence="2">The sequence shown here is derived from an EMBL/GenBank/DDBJ whole genome shotgun (WGS) entry which is preliminary data.</text>
</comment>
<feature type="transmembrane region" description="Helical" evidence="1">
    <location>
        <begin position="95"/>
        <end position="117"/>
    </location>
</feature>
<accession>A0A9D2R9I8</accession>
<feature type="transmembrane region" description="Helical" evidence="1">
    <location>
        <begin position="138"/>
        <end position="161"/>
    </location>
</feature>
<proteinExistence type="predicted"/>
<organism evidence="2 3">
    <name type="scientific">Candidatus Blautia stercoripullorum</name>
    <dbReference type="NCBI Taxonomy" id="2838502"/>
    <lineage>
        <taxon>Bacteria</taxon>
        <taxon>Bacillati</taxon>
        <taxon>Bacillota</taxon>
        <taxon>Clostridia</taxon>
        <taxon>Lachnospirales</taxon>
        <taxon>Lachnospiraceae</taxon>
        <taxon>Blautia</taxon>
    </lineage>
</organism>
<dbReference type="AlphaFoldDB" id="A0A9D2R9I8"/>
<reference evidence="2" key="1">
    <citation type="journal article" date="2021" name="PeerJ">
        <title>Extensive microbial diversity within the chicken gut microbiome revealed by metagenomics and culture.</title>
        <authorList>
            <person name="Gilroy R."/>
            <person name="Ravi A."/>
            <person name="Getino M."/>
            <person name="Pursley I."/>
            <person name="Horton D.L."/>
            <person name="Alikhan N.F."/>
            <person name="Baker D."/>
            <person name="Gharbi K."/>
            <person name="Hall N."/>
            <person name="Watson M."/>
            <person name="Adriaenssens E.M."/>
            <person name="Foster-Nyarko E."/>
            <person name="Jarju S."/>
            <person name="Secka A."/>
            <person name="Antonio M."/>
            <person name="Oren A."/>
            <person name="Chaudhuri R.R."/>
            <person name="La Ragione R."/>
            <person name="Hildebrand F."/>
            <person name="Pallen M.J."/>
        </authorList>
    </citation>
    <scope>NUCLEOTIDE SEQUENCE</scope>
    <source>
        <strain evidence="2">ChiW19-6364</strain>
    </source>
</reference>
<evidence type="ECO:0000256" key="1">
    <source>
        <dbReference type="SAM" id="Phobius"/>
    </source>
</evidence>
<feature type="transmembrane region" description="Helical" evidence="1">
    <location>
        <begin position="204"/>
        <end position="222"/>
    </location>
</feature>
<feature type="transmembrane region" description="Helical" evidence="1">
    <location>
        <begin position="181"/>
        <end position="197"/>
    </location>
</feature>
<keyword evidence="1" id="KW-0812">Transmembrane</keyword>
<dbReference type="Proteomes" id="UP000823850">
    <property type="component" value="Unassembled WGS sequence"/>
</dbReference>
<name>A0A9D2R9I8_9FIRM</name>
<dbReference type="EMBL" id="DWUX01000181">
    <property type="protein sequence ID" value="HJD40357.1"/>
    <property type="molecule type" value="Genomic_DNA"/>
</dbReference>
<evidence type="ECO:0000313" key="3">
    <source>
        <dbReference type="Proteomes" id="UP000823850"/>
    </source>
</evidence>
<gene>
    <name evidence="2" type="ORF">H9913_10045</name>
</gene>
<reference evidence="2" key="2">
    <citation type="submission" date="2021-04" db="EMBL/GenBank/DDBJ databases">
        <authorList>
            <person name="Gilroy R."/>
        </authorList>
    </citation>
    <scope>NUCLEOTIDE SEQUENCE</scope>
    <source>
        <strain evidence="2">ChiW19-6364</strain>
    </source>
</reference>
<feature type="transmembrane region" description="Helical" evidence="1">
    <location>
        <begin position="260"/>
        <end position="279"/>
    </location>
</feature>